<evidence type="ECO:0000256" key="1">
    <source>
        <dbReference type="SAM" id="MobiDB-lite"/>
    </source>
</evidence>
<organism evidence="2 3">
    <name type="scientific">Portunus trituberculatus</name>
    <name type="common">Swimming crab</name>
    <name type="synonym">Neptunus trituberculatus</name>
    <dbReference type="NCBI Taxonomy" id="210409"/>
    <lineage>
        <taxon>Eukaryota</taxon>
        <taxon>Metazoa</taxon>
        <taxon>Ecdysozoa</taxon>
        <taxon>Arthropoda</taxon>
        <taxon>Crustacea</taxon>
        <taxon>Multicrustacea</taxon>
        <taxon>Malacostraca</taxon>
        <taxon>Eumalacostraca</taxon>
        <taxon>Eucarida</taxon>
        <taxon>Decapoda</taxon>
        <taxon>Pleocyemata</taxon>
        <taxon>Brachyura</taxon>
        <taxon>Eubrachyura</taxon>
        <taxon>Portunoidea</taxon>
        <taxon>Portunidae</taxon>
        <taxon>Portuninae</taxon>
        <taxon>Portunus</taxon>
    </lineage>
</organism>
<feature type="compositionally biased region" description="Basic residues" evidence="1">
    <location>
        <begin position="84"/>
        <end position="93"/>
    </location>
</feature>
<keyword evidence="3" id="KW-1185">Reference proteome</keyword>
<dbReference type="AlphaFoldDB" id="A0A5B7EKC4"/>
<proteinExistence type="predicted"/>
<feature type="compositionally biased region" description="Acidic residues" evidence="1">
    <location>
        <begin position="120"/>
        <end position="131"/>
    </location>
</feature>
<dbReference type="EMBL" id="VSRR010002885">
    <property type="protein sequence ID" value="MPC33697.1"/>
    <property type="molecule type" value="Genomic_DNA"/>
</dbReference>
<protein>
    <submittedName>
        <fullName evidence="2">Uncharacterized protein</fullName>
    </submittedName>
</protein>
<feature type="region of interest" description="Disordered" evidence="1">
    <location>
        <begin position="76"/>
        <end position="140"/>
    </location>
</feature>
<evidence type="ECO:0000313" key="3">
    <source>
        <dbReference type="Proteomes" id="UP000324222"/>
    </source>
</evidence>
<sequence length="140" mass="15521">MEETRLGTLVARGLLNRGPRNTAEFCKYEFSEQFSLQRSPKCANGAMGGGEGAGRGTGSCLALPRLALPMKVAQTKGNATKLSNRGRKIRQFSRGRERERRVLRSHEVSLGPVVERKGEAEEEEEEEEEEYVDSHEKGGI</sequence>
<dbReference type="Proteomes" id="UP000324222">
    <property type="component" value="Unassembled WGS sequence"/>
</dbReference>
<gene>
    <name evidence="2" type="ORF">E2C01_027055</name>
</gene>
<name>A0A5B7EKC4_PORTR</name>
<comment type="caution">
    <text evidence="2">The sequence shown here is derived from an EMBL/GenBank/DDBJ whole genome shotgun (WGS) entry which is preliminary data.</text>
</comment>
<evidence type="ECO:0000313" key="2">
    <source>
        <dbReference type="EMBL" id="MPC33697.1"/>
    </source>
</evidence>
<feature type="compositionally biased region" description="Basic and acidic residues" evidence="1">
    <location>
        <begin position="94"/>
        <end position="107"/>
    </location>
</feature>
<reference evidence="2 3" key="1">
    <citation type="submission" date="2019-05" db="EMBL/GenBank/DDBJ databases">
        <title>Another draft genome of Portunus trituberculatus and its Hox gene families provides insights of decapod evolution.</title>
        <authorList>
            <person name="Jeong J.-H."/>
            <person name="Song I."/>
            <person name="Kim S."/>
            <person name="Choi T."/>
            <person name="Kim D."/>
            <person name="Ryu S."/>
            <person name="Kim W."/>
        </authorList>
    </citation>
    <scope>NUCLEOTIDE SEQUENCE [LARGE SCALE GENOMIC DNA]</scope>
    <source>
        <tissue evidence="2">Muscle</tissue>
    </source>
</reference>
<accession>A0A5B7EKC4</accession>